<dbReference type="PANTHER" id="PTHR33525:SF4">
    <property type="entry name" value="CYCLIC DI-GMP PHOSPHODIESTERASE CDGJ"/>
    <property type="match status" value="1"/>
</dbReference>
<dbReference type="InterPro" id="IPR052340">
    <property type="entry name" value="RNase_Y/CdgJ"/>
</dbReference>
<evidence type="ECO:0000313" key="2">
    <source>
        <dbReference type="EMBL" id="XBX74171.1"/>
    </source>
</evidence>
<proteinExistence type="predicted"/>
<dbReference type="PIRSF" id="PIRSF003180">
    <property type="entry name" value="DiGMPpdiest_YuxH"/>
    <property type="match status" value="1"/>
</dbReference>
<dbReference type="SUPFAM" id="SSF141868">
    <property type="entry name" value="EAL domain-like"/>
    <property type="match status" value="1"/>
</dbReference>
<gene>
    <name evidence="2" type="ORF">PRVXT_002197</name>
</gene>
<dbReference type="Gene3D" id="1.10.3210.10">
    <property type="entry name" value="Hypothetical protein af1432"/>
    <property type="match status" value="1"/>
</dbReference>
<dbReference type="Pfam" id="PF08668">
    <property type="entry name" value="HDOD"/>
    <property type="match status" value="1"/>
</dbReference>
<reference evidence="2" key="2">
    <citation type="submission" date="2024-06" db="EMBL/GenBank/DDBJ databases">
        <authorList>
            <person name="Petrova K.O."/>
            <person name="Toshchakov S.V."/>
            <person name="Boltjanskaja Y.V."/>
            <person name="Kevbrin V."/>
        </authorList>
    </citation>
    <scope>NUCLEOTIDE SEQUENCE</scope>
    <source>
        <strain evidence="2">Z-910T</strain>
    </source>
</reference>
<dbReference type="PANTHER" id="PTHR33525">
    <property type="match status" value="1"/>
</dbReference>
<dbReference type="InterPro" id="IPR035919">
    <property type="entry name" value="EAL_sf"/>
</dbReference>
<accession>A0AAU7VK15</accession>
<dbReference type="InterPro" id="IPR001633">
    <property type="entry name" value="EAL_dom"/>
</dbReference>
<evidence type="ECO:0000259" key="1">
    <source>
        <dbReference type="PROSITE" id="PS51833"/>
    </source>
</evidence>
<dbReference type="InterPro" id="IPR014408">
    <property type="entry name" value="dGMP_Pdiesterase_EAL/HD-GYP"/>
</dbReference>
<reference evidence="2" key="1">
    <citation type="journal article" date="2013" name="Extremophiles">
        <title>Proteinivorax tanatarense gen. nov., sp. nov., an anaerobic, haloalkaliphilic, proteolytic bacterium isolated from a decaying algal bloom, and proposal of Proteinivoraceae fam. nov.</title>
        <authorList>
            <person name="Kevbrin V."/>
            <person name="Boltyanskaya Y."/>
            <person name="Zhilina T."/>
            <person name="Kolganova T."/>
            <person name="Lavrentjeva E."/>
            <person name="Kuznetsov B."/>
        </authorList>
    </citation>
    <scope>NUCLEOTIDE SEQUENCE</scope>
    <source>
        <strain evidence="2">Z-910T</strain>
    </source>
</reference>
<dbReference type="SMART" id="SM00052">
    <property type="entry name" value="EAL"/>
    <property type="match status" value="1"/>
</dbReference>
<dbReference type="Gene3D" id="3.20.20.450">
    <property type="entry name" value="EAL domain"/>
    <property type="match status" value="1"/>
</dbReference>
<organism evidence="2">
    <name type="scientific">Proteinivorax tanatarense</name>
    <dbReference type="NCBI Taxonomy" id="1260629"/>
    <lineage>
        <taxon>Bacteria</taxon>
        <taxon>Bacillati</taxon>
        <taxon>Bacillota</taxon>
        <taxon>Clostridia</taxon>
        <taxon>Eubacteriales</taxon>
        <taxon>Proteinivoracaceae</taxon>
        <taxon>Proteinivorax</taxon>
    </lineage>
</organism>
<feature type="domain" description="HDOD" evidence="1">
    <location>
        <begin position="197"/>
        <end position="384"/>
    </location>
</feature>
<dbReference type="EMBL" id="CP158367">
    <property type="protein sequence ID" value="XBX74171.1"/>
    <property type="molecule type" value="Genomic_DNA"/>
</dbReference>
<sequence>MDVYLARQPIFTRKLDIFGYELLYRRSLNNFYEGDDDTKATAELINNAFLVMKFNELTEGSYGFINFSQEMLEREIPLLLDKDKIIVEVLERVDVTERVLLACKKLKKEGYIIALDDFVLKEENKPLIEIADIIKMDFLASSKEHQQQVIDRYGKKVKFLAEKVETRENFQRALSMGYQYFQGYFFSKPAIKTGTEIDGLDCNLLRILNELERKEPDYQRITNIIETDLGLSYKLLKLANSVFYGSRFEIKTIKQALVRMGTGEIKKWIYLLMLKRVKGIENKELIKISLVRAKIMEYISEEYGNKYNHLDFFMTGLFSCIDVLLKRKMEDILQDLLLNDDVKKALIGDNNQLKHGLDLVKDFEQGNWSKLEGNTIFNNIPPQRFMGKYIEALQWIKELEYLAI</sequence>
<dbReference type="RefSeq" id="WP_350342929.1">
    <property type="nucleotide sequence ID" value="NZ_CP158367.1"/>
</dbReference>
<dbReference type="PROSITE" id="PS51833">
    <property type="entry name" value="HDOD"/>
    <property type="match status" value="1"/>
</dbReference>
<name>A0AAU7VK15_9FIRM</name>
<protein>
    <submittedName>
        <fullName evidence="2">HDOD domain-containing protein</fullName>
    </submittedName>
</protein>
<dbReference type="AlphaFoldDB" id="A0AAU7VK15"/>
<dbReference type="SUPFAM" id="SSF109604">
    <property type="entry name" value="HD-domain/PDEase-like"/>
    <property type="match status" value="1"/>
</dbReference>
<dbReference type="InterPro" id="IPR013976">
    <property type="entry name" value="HDOD"/>
</dbReference>